<dbReference type="Proteomes" id="UP001281410">
    <property type="component" value="Unassembled WGS sequence"/>
</dbReference>
<evidence type="ECO:0000256" key="5">
    <source>
        <dbReference type="ARBA" id="ARBA00022490"/>
    </source>
</evidence>
<dbReference type="InterPro" id="IPR044834">
    <property type="entry name" value="PATL"/>
</dbReference>
<sequence>MADQVQNTTVAQETLADVPQVQVDQDQLVVAAVTTTTTTNVVVSPQPDHEDQKQQLGQEDQKQQLDQEDQKQQLDQEAPLKELINIPSTTDRDDAEKKNIIRDDNLSSSFKEETSKVADLSDNEKKALEELTQLVREALNKHEFSATSLSPPKEEEQKKLPSAAVAVAVISKEKQEIEEKSDSVVTDTTTVVVVEDDGAKTVEAIEETIVAVSAAAKDEKEDASCPEKLLKLEADEKVSIWGIPLLVDERSDVILLKFLRARDFKVKDSFSMLKNTIKWRKEFGIEELVDEDLGDDLKKVVFMHGFDKHGHPVCYNVYGEFQNKEVYQNAFSDEAKRERFLRWRIQFLERSIRKLDFTPGGISTIVQVNDLKNSPGLGKWELRQATKHALQLLQDNYPEFVAKQVFINVPWWYLAVNRMISPFLTQRTRSKFVFAGPSKSAETLFRYIAAEQVPVKYGGLSKDGEIFEATDAVTEITVKPAAKHAVEFPVTEACHLSWEVRVVGWDVKYGAEFVPSSEESYTVIIQKARKVGSSEEAVVCDSFKIGEAGKVVLTIENPTSKKKKLFYRSKTKPNSSACQTLCC</sequence>
<evidence type="ECO:0000256" key="9">
    <source>
        <dbReference type="ARBA" id="ARBA00023306"/>
    </source>
</evidence>
<gene>
    <name evidence="13" type="ORF">Dsin_016060</name>
</gene>
<dbReference type="GO" id="GO:0051301">
    <property type="term" value="P:cell division"/>
    <property type="evidence" value="ECO:0007669"/>
    <property type="project" value="UniProtKB-KW"/>
</dbReference>
<comment type="subcellular location">
    <subcellularLocation>
        <location evidence="2">Cytoplasm</location>
    </subcellularLocation>
    <subcellularLocation>
        <location evidence="1">Membrane</location>
    </subcellularLocation>
</comment>
<reference evidence="13" key="1">
    <citation type="journal article" date="2023" name="Plant J.">
        <title>Genome sequences and population genomics provide insights into the demographic history, inbreeding, and mutation load of two 'living fossil' tree species of Dipteronia.</title>
        <authorList>
            <person name="Feng Y."/>
            <person name="Comes H.P."/>
            <person name="Chen J."/>
            <person name="Zhu S."/>
            <person name="Lu R."/>
            <person name="Zhang X."/>
            <person name="Li P."/>
            <person name="Qiu J."/>
            <person name="Olsen K.M."/>
            <person name="Qiu Y."/>
        </authorList>
    </citation>
    <scope>NUCLEOTIDE SEQUENCE</scope>
    <source>
        <strain evidence="13">NBL</strain>
    </source>
</reference>
<dbReference type="CDD" id="cd00170">
    <property type="entry name" value="SEC14"/>
    <property type="match status" value="1"/>
</dbReference>
<keyword evidence="9" id="KW-0131">Cell cycle</keyword>
<dbReference type="InterPro" id="IPR011074">
    <property type="entry name" value="CRAL/TRIO_N_dom"/>
</dbReference>
<feature type="domain" description="GOLD" evidence="12">
    <location>
        <begin position="470"/>
        <end position="571"/>
    </location>
</feature>
<keyword evidence="6" id="KW-0132">Cell division</keyword>
<comment type="caution">
    <text evidence="13">The sequence shown here is derived from an EMBL/GenBank/DDBJ whole genome shotgun (WGS) entry which is preliminary data.</text>
</comment>
<evidence type="ECO:0008006" key="15">
    <source>
        <dbReference type="Google" id="ProtNLM"/>
    </source>
</evidence>
<dbReference type="InterPro" id="IPR056794">
    <property type="entry name" value="PATL1-6_C_GOLD"/>
</dbReference>
<evidence type="ECO:0000259" key="11">
    <source>
        <dbReference type="PROSITE" id="PS50191"/>
    </source>
</evidence>
<keyword evidence="8" id="KW-0472">Membrane</keyword>
<evidence type="ECO:0000256" key="1">
    <source>
        <dbReference type="ARBA" id="ARBA00004370"/>
    </source>
</evidence>
<evidence type="ECO:0000256" key="3">
    <source>
        <dbReference type="ARBA" id="ARBA00007155"/>
    </source>
</evidence>
<evidence type="ECO:0000256" key="10">
    <source>
        <dbReference type="SAM" id="MobiDB-lite"/>
    </source>
</evidence>
<keyword evidence="14" id="KW-1185">Reference proteome</keyword>
<dbReference type="InterPro" id="IPR001251">
    <property type="entry name" value="CRAL-TRIO_dom"/>
</dbReference>
<dbReference type="GO" id="GO:0016020">
    <property type="term" value="C:membrane"/>
    <property type="evidence" value="ECO:0007669"/>
    <property type="project" value="UniProtKB-SubCell"/>
</dbReference>
<dbReference type="GO" id="GO:0008289">
    <property type="term" value="F:lipid binding"/>
    <property type="evidence" value="ECO:0007669"/>
    <property type="project" value="UniProtKB-KW"/>
</dbReference>
<keyword evidence="4" id="KW-0813">Transport</keyword>
<dbReference type="SUPFAM" id="SSF46938">
    <property type="entry name" value="CRAL/TRIO N-terminal domain"/>
    <property type="match status" value="1"/>
</dbReference>
<name>A0AAE0E597_9ROSI</name>
<dbReference type="Pfam" id="PF03765">
    <property type="entry name" value="CRAL_TRIO_N"/>
    <property type="match status" value="1"/>
</dbReference>
<dbReference type="Pfam" id="PF00650">
    <property type="entry name" value="CRAL_TRIO"/>
    <property type="match status" value="1"/>
</dbReference>
<dbReference type="PROSITE" id="PS50191">
    <property type="entry name" value="CRAL_TRIO"/>
    <property type="match status" value="1"/>
</dbReference>
<organism evidence="13 14">
    <name type="scientific">Dipteronia sinensis</name>
    <dbReference type="NCBI Taxonomy" id="43782"/>
    <lineage>
        <taxon>Eukaryota</taxon>
        <taxon>Viridiplantae</taxon>
        <taxon>Streptophyta</taxon>
        <taxon>Embryophyta</taxon>
        <taxon>Tracheophyta</taxon>
        <taxon>Spermatophyta</taxon>
        <taxon>Magnoliopsida</taxon>
        <taxon>eudicotyledons</taxon>
        <taxon>Gunneridae</taxon>
        <taxon>Pentapetalae</taxon>
        <taxon>rosids</taxon>
        <taxon>malvids</taxon>
        <taxon>Sapindales</taxon>
        <taxon>Sapindaceae</taxon>
        <taxon>Hippocastanoideae</taxon>
        <taxon>Acereae</taxon>
        <taxon>Dipteronia</taxon>
    </lineage>
</organism>
<dbReference type="InterPro" id="IPR036273">
    <property type="entry name" value="CRAL/TRIO_N_dom_sf"/>
</dbReference>
<evidence type="ECO:0000313" key="14">
    <source>
        <dbReference type="Proteomes" id="UP001281410"/>
    </source>
</evidence>
<dbReference type="GO" id="GO:0005737">
    <property type="term" value="C:cytoplasm"/>
    <property type="evidence" value="ECO:0007669"/>
    <property type="project" value="UniProtKB-SubCell"/>
</dbReference>
<evidence type="ECO:0000256" key="6">
    <source>
        <dbReference type="ARBA" id="ARBA00022618"/>
    </source>
</evidence>
<protein>
    <recommendedName>
        <fullName evidence="15">Patellin-3</fullName>
    </recommendedName>
</protein>
<dbReference type="SUPFAM" id="SSF52087">
    <property type="entry name" value="CRAL/TRIO domain"/>
    <property type="match status" value="1"/>
</dbReference>
<accession>A0AAE0E597</accession>
<dbReference type="Pfam" id="PF25099">
    <property type="entry name" value="GOLD_PATL1_C"/>
    <property type="match status" value="1"/>
</dbReference>
<feature type="domain" description="CRAL-TRIO" evidence="11">
    <location>
        <begin position="290"/>
        <end position="465"/>
    </location>
</feature>
<dbReference type="InterPro" id="IPR036865">
    <property type="entry name" value="CRAL-TRIO_dom_sf"/>
</dbReference>
<evidence type="ECO:0000256" key="8">
    <source>
        <dbReference type="ARBA" id="ARBA00023136"/>
    </source>
</evidence>
<evidence type="ECO:0000256" key="4">
    <source>
        <dbReference type="ARBA" id="ARBA00022448"/>
    </source>
</evidence>
<proteinExistence type="inferred from homology"/>
<feature type="compositionally biased region" description="Basic and acidic residues" evidence="10">
    <location>
        <begin position="47"/>
        <end position="80"/>
    </location>
</feature>
<keyword evidence="7" id="KW-0446">Lipid-binding</keyword>
<dbReference type="SMART" id="SM00516">
    <property type="entry name" value="SEC14"/>
    <property type="match status" value="1"/>
</dbReference>
<feature type="compositionally biased region" description="Basic and acidic residues" evidence="10">
    <location>
        <begin position="90"/>
        <end position="100"/>
    </location>
</feature>
<feature type="region of interest" description="Disordered" evidence="10">
    <location>
        <begin position="40"/>
        <end position="100"/>
    </location>
</feature>
<dbReference type="AlphaFoldDB" id="A0AAE0E597"/>
<evidence type="ECO:0000256" key="2">
    <source>
        <dbReference type="ARBA" id="ARBA00004496"/>
    </source>
</evidence>
<dbReference type="EMBL" id="JANJYJ010000005">
    <property type="protein sequence ID" value="KAK3211354.1"/>
    <property type="molecule type" value="Genomic_DNA"/>
</dbReference>
<dbReference type="SMART" id="SM01100">
    <property type="entry name" value="CRAL_TRIO_N"/>
    <property type="match status" value="1"/>
</dbReference>
<dbReference type="PROSITE" id="PS50866">
    <property type="entry name" value="GOLD"/>
    <property type="match status" value="1"/>
</dbReference>
<evidence type="ECO:0000256" key="7">
    <source>
        <dbReference type="ARBA" id="ARBA00023121"/>
    </source>
</evidence>
<evidence type="ECO:0000259" key="12">
    <source>
        <dbReference type="PROSITE" id="PS50866"/>
    </source>
</evidence>
<evidence type="ECO:0000313" key="13">
    <source>
        <dbReference type="EMBL" id="KAK3211354.1"/>
    </source>
</evidence>
<dbReference type="Gene3D" id="2.60.120.680">
    <property type="entry name" value="GOLD domain"/>
    <property type="match status" value="1"/>
</dbReference>
<dbReference type="InterPro" id="IPR036598">
    <property type="entry name" value="GOLD_dom_sf"/>
</dbReference>
<comment type="similarity">
    <text evidence="3">Belongs to the patellin family.</text>
</comment>
<dbReference type="PANTHER" id="PTHR45932">
    <property type="entry name" value="PATELLIN-1"/>
    <property type="match status" value="1"/>
</dbReference>
<dbReference type="PANTHER" id="PTHR45932:SF17">
    <property type="entry name" value="CELLULAR RETINALDEHYDE-BINDING_TRIPLE FUNCTION DOMAIN-CONTAINING PROTEIN"/>
    <property type="match status" value="1"/>
</dbReference>
<keyword evidence="5" id="KW-0963">Cytoplasm</keyword>
<dbReference type="SUPFAM" id="SSF101576">
    <property type="entry name" value="Supernatant protein factor (SPF), C-terminal domain"/>
    <property type="match status" value="1"/>
</dbReference>
<dbReference type="InterPro" id="IPR009038">
    <property type="entry name" value="GOLD_dom"/>
</dbReference>
<dbReference type="Gene3D" id="3.40.525.10">
    <property type="entry name" value="CRAL-TRIO lipid binding domain"/>
    <property type="match status" value="1"/>
</dbReference>